<keyword evidence="4" id="KW-1185">Reference proteome</keyword>
<evidence type="ECO:0008006" key="5">
    <source>
        <dbReference type="Google" id="ProtNLM"/>
    </source>
</evidence>
<proteinExistence type="predicted"/>
<feature type="chain" id="PRO_5004219758" description="Phosphate-selective porin O and P" evidence="2">
    <location>
        <begin position="25"/>
        <end position="410"/>
    </location>
</feature>
<feature type="coiled-coil region" evidence="1">
    <location>
        <begin position="23"/>
        <end position="50"/>
    </location>
</feature>
<dbReference type="AlphaFoldDB" id="Q30RB9"/>
<evidence type="ECO:0000313" key="3">
    <source>
        <dbReference type="EMBL" id="ABB44462.1"/>
    </source>
</evidence>
<reference evidence="3 4" key="1">
    <citation type="journal article" date="2008" name="Appl. Environ. Microbiol.">
        <title>Genome of the epsilonproteobacterial chemolithoautotroph Sulfurimonas denitrificans.</title>
        <authorList>
            <person name="Sievert S.M."/>
            <person name="Scott K.M."/>
            <person name="Klotz M.G."/>
            <person name="Chain P.S.G."/>
            <person name="Hauser L.J."/>
            <person name="Hemp J."/>
            <person name="Huegler M."/>
            <person name="Land M."/>
            <person name="Lapidus A."/>
            <person name="Larimer F.W."/>
            <person name="Lucas S."/>
            <person name="Malfatti S.A."/>
            <person name="Meyer F."/>
            <person name="Paulsen I.T."/>
            <person name="Ren Q."/>
            <person name="Simon J."/>
            <person name="Bailey K."/>
            <person name="Diaz E."/>
            <person name="Fitzpatrick K.A."/>
            <person name="Glover B."/>
            <person name="Gwatney N."/>
            <person name="Korajkic A."/>
            <person name="Long A."/>
            <person name="Mobberley J.M."/>
            <person name="Pantry S.N."/>
            <person name="Pazder G."/>
            <person name="Peterson S."/>
            <person name="Quintanilla J.D."/>
            <person name="Sprinkle R."/>
            <person name="Stephens J."/>
            <person name="Thomas P."/>
            <person name="Vaughn R."/>
            <person name="Weber M.J."/>
            <person name="Wooten L.L."/>
        </authorList>
    </citation>
    <scope>NUCLEOTIDE SEQUENCE [LARGE SCALE GENOMIC DNA]</scope>
    <source>
        <strain evidence="4">ATCC 33889 / DSM 1251</strain>
    </source>
</reference>
<dbReference type="eggNOG" id="COG1730">
    <property type="taxonomic scope" value="Bacteria"/>
</dbReference>
<sequence>MRFFTNKTQLSLAAALILSSTLSADTASDILELKQEIADLREQTKILTNETSNLQTGFNYTTVDTEASHSGLGAAASKVYYSKSPLSIGGYGEMYYSHTNSDSGNSSKVDVYRFVPYIGYKFSDNIILNAELEFEHGGVENNNGTSEGGEVIVEFMYLDFLLNKNANIRVGNMLMPMGLINERHEPTLFNTVQRPLTAKYLIPSTWNESGIMLYGDITEDFKYKIAGITSLDSSIDNDKNWLRDARGGSLTNNNPELGVVARIDYTGVNGLLVGASAYADSDINIFDVHADYSVGAFRSYGTYSIANRSEALELAGILSQKKAKGGFLNLSYDMFSFISSEDKLPVFIQYESVNPAYELTDGSSLDAIKTTTFGINYFPHSQVVLKADYAMQSQGSVDSDTFSLSMGFIF</sequence>
<gene>
    <name evidence="3" type="ordered locus">Suden_1184</name>
</gene>
<organism evidence="3 4">
    <name type="scientific">Sulfurimonas denitrificans (strain ATCC 33889 / DSM 1251)</name>
    <name type="common">Thiomicrospira denitrificans (strain ATCC 33889 / DSM 1251)</name>
    <dbReference type="NCBI Taxonomy" id="326298"/>
    <lineage>
        <taxon>Bacteria</taxon>
        <taxon>Pseudomonadati</taxon>
        <taxon>Campylobacterota</taxon>
        <taxon>Epsilonproteobacteria</taxon>
        <taxon>Campylobacterales</taxon>
        <taxon>Sulfurimonadaceae</taxon>
        <taxon>Sulfurimonas</taxon>
    </lineage>
</organism>
<accession>Q30RB9</accession>
<dbReference type="Proteomes" id="UP000002714">
    <property type="component" value="Chromosome"/>
</dbReference>
<dbReference type="OrthoDB" id="9768080at2"/>
<protein>
    <recommendedName>
        <fullName evidence="5">Phosphate-selective porin O and P</fullName>
    </recommendedName>
</protein>
<feature type="signal peptide" evidence="2">
    <location>
        <begin position="1"/>
        <end position="24"/>
    </location>
</feature>
<dbReference type="HOGENOM" id="CLU_041653_0_0_7"/>
<dbReference type="SUPFAM" id="SSF56935">
    <property type="entry name" value="Porins"/>
    <property type="match status" value="1"/>
</dbReference>
<dbReference type="InterPro" id="IPR023614">
    <property type="entry name" value="Porin_dom_sf"/>
</dbReference>
<evidence type="ECO:0000313" key="4">
    <source>
        <dbReference type="Proteomes" id="UP000002714"/>
    </source>
</evidence>
<evidence type="ECO:0000256" key="2">
    <source>
        <dbReference type="SAM" id="SignalP"/>
    </source>
</evidence>
<dbReference type="Gene3D" id="2.40.160.10">
    <property type="entry name" value="Porin"/>
    <property type="match status" value="1"/>
</dbReference>
<dbReference type="STRING" id="326298.Suden_1184"/>
<dbReference type="RefSeq" id="WP_011372814.1">
    <property type="nucleotide sequence ID" value="NC_007575.1"/>
</dbReference>
<dbReference type="KEGG" id="tdn:Suden_1184"/>
<evidence type="ECO:0000256" key="1">
    <source>
        <dbReference type="SAM" id="Coils"/>
    </source>
</evidence>
<keyword evidence="1" id="KW-0175">Coiled coil</keyword>
<dbReference type="EMBL" id="CP000153">
    <property type="protein sequence ID" value="ABB44462.1"/>
    <property type="molecule type" value="Genomic_DNA"/>
</dbReference>
<keyword evidence="2" id="KW-0732">Signal</keyword>
<name>Q30RB9_SULDN</name>